<reference evidence="1" key="1">
    <citation type="submission" date="2012-09" db="EMBL/GenBank/DDBJ databases">
        <title>Metagenomic Characterization of a Microbial Community in Wastewater Detects High Levels of Antibiotic Resistance.</title>
        <authorList>
            <person name="Abrams M."/>
            <person name="Caldwell A."/>
            <person name="Vandaei E."/>
            <person name="Lee W."/>
            <person name="Perrott J."/>
            <person name="Khan S.Y."/>
            <person name="Ta J."/>
            <person name="Romero D."/>
            <person name="Nguyen V."/>
            <person name="Pourmand N."/>
            <person name="Ouverney C.C."/>
        </authorList>
    </citation>
    <scope>NUCLEOTIDE SEQUENCE</scope>
</reference>
<sequence length="457" mass="47883">MRKASLLLWSIALGCEPLPYQSPSQTEQAPPTPSAFLHVVVGSSAVPTLSLQLGDLPNVELARHEVSPRLSLPSGEYPLSLSGSGQRLYSSSLRLLPESETLLVAHQGVDSGGLWTSLRLTPLHLGKRDSQHARLRLGHFCEGAPLLSLVSPGGDVLVDGVGSGFVSAYADLGQPLAMASSLQLRSARQSAPLWDVTLPAGLPLSSATALLAVGDPSPLGSEPFSLLAFDEESGRVTALPVRPATGAADGQIYLVHAASSVSEVTAKSGQGPLFSRIGYQQASPLGALHAGTTELALDLAAQTLWRGSLRMWPGKSWLLLLYGTQTMPKLLVLPRPERAPQTVWRVANVIEGLGSADLLDGDDAVVNRLGYGSASEPQLGTLPRRTLRLRSRDSGQASWDISLDQAAQAAAQDQVVTILLTGTVSDKSKVAALMIVESRASAAMAAPVVALPTVPSL</sequence>
<protein>
    <recommendedName>
        <fullName evidence="2">Lipoprotein</fullName>
    </recommendedName>
</protein>
<accession>L7W1Z3</accession>
<dbReference type="EMBL" id="JX649908">
    <property type="protein sequence ID" value="AGC72640.1"/>
    <property type="molecule type" value="Genomic_DNA"/>
</dbReference>
<organism evidence="1">
    <name type="scientific">uncultured bacterium A1Q1_fos_565</name>
    <dbReference type="NCBI Taxonomy" id="1256585"/>
    <lineage>
        <taxon>Bacteria</taxon>
        <taxon>environmental samples</taxon>
    </lineage>
</organism>
<proteinExistence type="predicted"/>
<evidence type="ECO:0000313" key="1">
    <source>
        <dbReference type="EMBL" id="AGC72640.1"/>
    </source>
</evidence>
<dbReference type="PROSITE" id="PS51257">
    <property type="entry name" value="PROKAR_LIPOPROTEIN"/>
    <property type="match status" value="1"/>
</dbReference>
<evidence type="ECO:0008006" key="2">
    <source>
        <dbReference type="Google" id="ProtNLM"/>
    </source>
</evidence>
<name>L7W1Z3_9BACT</name>
<dbReference type="AlphaFoldDB" id="L7W1Z3"/>